<feature type="region of interest" description="Disordered" evidence="11">
    <location>
        <begin position="59"/>
        <end position="97"/>
    </location>
</feature>
<keyword evidence="7 10" id="KW-0283">Flagellar rotation</keyword>
<comment type="similarity">
    <text evidence="3 10">Belongs to the FliL family.</text>
</comment>
<dbReference type="GO" id="GO:0071978">
    <property type="term" value="P:bacterial-type flagellum-dependent swarming motility"/>
    <property type="evidence" value="ECO:0007669"/>
    <property type="project" value="TreeGrafter"/>
</dbReference>
<dbReference type="GO" id="GO:0009425">
    <property type="term" value="C:bacterial-type flagellum basal body"/>
    <property type="evidence" value="ECO:0007669"/>
    <property type="project" value="InterPro"/>
</dbReference>
<keyword evidence="13" id="KW-1185">Reference proteome</keyword>
<dbReference type="PANTHER" id="PTHR35091:SF2">
    <property type="entry name" value="FLAGELLAR PROTEIN FLIL"/>
    <property type="match status" value="1"/>
</dbReference>
<dbReference type="Proteomes" id="UP000494214">
    <property type="component" value="Unassembled WGS sequence"/>
</dbReference>
<dbReference type="AlphaFoldDB" id="A0A6S7AM59"/>
<keyword evidence="5 10" id="KW-0145">Chemotaxis</keyword>
<evidence type="ECO:0000256" key="9">
    <source>
        <dbReference type="ARBA" id="ARBA00023136"/>
    </source>
</evidence>
<evidence type="ECO:0000256" key="5">
    <source>
        <dbReference type="ARBA" id="ARBA00022500"/>
    </source>
</evidence>
<sequence length="214" mass="22460">MATIKPIPAPARDAKSSGGIGRILRPLLAILVLLLVAAASAGATWFITQRLQQPQGGAPVQLGVGQVPGGQPGQPGQPGQAGGVQGQPGQGPQATPTTFVAPSATPIAVPAPIFVPIEAFTVTLQNADTERIMHVGLTLRVSDEQTRTRLEKYMPEVRSRILMVLSSQSPTAVQTQQGKTDMITAIKQAVNRPFSPLPDGQYVTDVLFTAFVVQ</sequence>
<dbReference type="GO" id="GO:0005886">
    <property type="term" value="C:plasma membrane"/>
    <property type="evidence" value="ECO:0007669"/>
    <property type="project" value="UniProtKB-SubCell"/>
</dbReference>
<organism evidence="12 13">
    <name type="scientific">Achromobacter animicus</name>
    <dbReference type="NCBI Taxonomy" id="1389935"/>
    <lineage>
        <taxon>Bacteria</taxon>
        <taxon>Pseudomonadati</taxon>
        <taxon>Pseudomonadota</taxon>
        <taxon>Betaproteobacteria</taxon>
        <taxon>Burkholderiales</taxon>
        <taxon>Alcaligenaceae</taxon>
        <taxon>Achromobacter</taxon>
    </lineage>
</organism>
<keyword evidence="9 10" id="KW-0472">Membrane</keyword>
<evidence type="ECO:0000256" key="3">
    <source>
        <dbReference type="ARBA" id="ARBA00008281"/>
    </source>
</evidence>
<evidence type="ECO:0000256" key="2">
    <source>
        <dbReference type="ARBA" id="ARBA00004162"/>
    </source>
</evidence>
<dbReference type="InterPro" id="IPR005503">
    <property type="entry name" value="FliL"/>
</dbReference>
<evidence type="ECO:0000313" key="12">
    <source>
        <dbReference type="EMBL" id="CAB3738621.1"/>
    </source>
</evidence>
<accession>A0A6S7AM59</accession>
<keyword evidence="8" id="KW-1133">Transmembrane helix</keyword>
<gene>
    <name evidence="12" type="ORF">LMG26690_05494</name>
</gene>
<evidence type="ECO:0000313" key="13">
    <source>
        <dbReference type="Proteomes" id="UP000494214"/>
    </source>
</evidence>
<evidence type="ECO:0000256" key="1">
    <source>
        <dbReference type="ARBA" id="ARBA00002254"/>
    </source>
</evidence>
<feature type="compositionally biased region" description="Gly residues" evidence="11">
    <location>
        <begin position="79"/>
        <end position="89"/>
    </location>
</feature>
<evidence type="ECO:0000256" key="10">
    <source>
        <dbReference type="RuleBase" id="RU364125"/>
    </source>
</evidence>
<evidence type="ECO:0000256" key="6">
    <source>
        <dbReference type="ARBA" id="ARBA00022692"/>
    </source>
</evidence>
<dbReference type="EMBL" id="CADIJM010000030">
    <property type="protein sequence ID" value="CAB3738621.1"/>
    <property type="molecule type" value="Genomic_DNA"/>
</dbReference>
<proteinExistence type="inferred from homology"/>
<keyword evidence="4" id="KW-1003">Cell membrane</keyword>
<reference evidence="12 13" key="1">
    <citation type="submission" date="2020-04" db="EMBL/GenBank/DDBJ databases">
        <authorList>
            <person name="De Canck E."/>
        </authorList>
    </citation>
    <scope>NUCLEOTIDE SEQUENCE [LARGE SCALE GENOMIC DNA]</scope>
    <source>
        <strain evidence="12 13">LMG 26690</strain>
    </source>
</reference>
<evidence type="ECO:0000256" key="11">
    <source>
        <dbReference type="SAM" id="MobiDB-lite"/>
    </source>
</evidence>
<protein>
    <recommendedName>
        <fullName evidence="10">Flagellar protein FliL</fullName>
    </recommendedName>
</protein>
<keyword evidence="6" id="KW-0812">Transmembrane</keyword>
<dbReference type="RefSeq" id="WP_175126261.1">
    <property type="nucleotide sequence ID" value="NZ_CADIJM010000030.1"/>
</dbReference>
<dbReference type="NCBIfam" id="NF005435">
    <property type="entry name" value="PRK07021.1"/>
    <property type="match status" value="1"/>
</dbReference>
<evidence type="ECO:0000256" key="4">
    <source>
        <dbReference type="ARBA" id="ARBA00022475"/>
    </source>
</evidence>
<dbReference type="GO" id="GO:0006935">
    <property type="term" value="P:chemotaxis"/>
    <property type="evidence" value="ECO:0007669"/>
    <property type="project" value="UniProtKB-KW"/>
</dbReference>
<dbReference type="Pfam" id="PF03748">
    <property type="entry name" value="FliL"/>
    <property type="match status" value="1"/>
</dbReference>
<evidence type="ECO:0000256" key="8">
    <source>
        <dbReference type="ARBA" id="ARBA00022989"/>
    </source>
</evidence>
<name>A0A6S7AM59_9BURK</name>
<comment type="function">
    <text evidence="1 10">Controls the rotational direction of flagella during chemotaxis.</text>
</comment>
<keyword evidence="10" id="KW-0997">Cell inner membrane</keyword>
<dbReference type="PANTHER" id="PTHR35091">
    <property type="entry name" value="FLAGELLAR PROTEIN FLIL"/>
    <property type="match status" value="1"/>
</dbReference>
<comment type="subcellular location">
    <subcellularLocation>
        <location evidence="10">Cell inner membrane</location>
    </subcellularLocation>
    <subcellularLocation>
        <location evidence="2">Cell membrane</location>
        <topology evidence="2">Single-pass membrane protein</topology>
    </subcellularLocation>
</comment>
<evidence type="ECO:0000256" key="7">
    <source>
        <dbReference type="ARBA" id="ARBA00022779"/>
    </source>
</evidence>